<dbReference type="InterPro" id="IPR001789">
    <property type="entry name" value="Sig_transdc_resp-reg_receiver"/>
</dbReference>
<dbReference type="PANTHER" id="PTHR45138:SF9">
    <property type="entry name" value="DIGUANYLATE CYCLASE DGCM-RELATED"/>
    <property type="match status" value="1"/>
</dbReference>
<feature type="domain" description="GGDEF" evidence="6">
    <location>
        <begin position="290"/>
        <end position="419"/>
    </location>
</feature>
<dbReference type="CDD" id="cd00130">
    <property type="entry name" value="PAS"/>
    <property type="match status" value="1"/>
</dbReference>
<protein>
    <recommendedName>
        <fullName evidence="2">diguanylate cyclase</fullName>
        <ecNumber evidence="2">2.7.7.65</ecNumber>
    </recommendedName>
</protein>
<dbReference type="NCBIfam" id="TIGR00254">
    <property type="entry name" value="GGDEF"/>
    <property type="match status" value="1"/>
</dbReference>
<comment type="cofactor">
    <cofactor evidence="1">
        <name>Mg(2+)</name>
        <dbReference type="ChEBI" id="CHEBI:18420"/>
    </cofactor>
</comment>
<dbReference type="InterPro" id="IPR029787">
    <property type="entry name" value="Nucleotide_cyclase"/>
</dbReference>
<evidence type="ECO:0000256" key="4">
    <source>
        <dbReference type="PROSITE-ProRule" id="PRU00169"/>
    </source>
</evidence>
<dbReference type="AlphaFoldDB" id="A0A6F8PWK2"/>
<dbReference type="Gene3D" id="3.30.450.20">
    <property type="entry name" value="PAS domain"/>
    <property type="match status" value="1"/>
</dbReference>
<dbReference type="SUPFAM" id="SSF55785">
    <property type="entry name" value="PYP-like sensor domain (PAS domain)"/>
    <property type="match status" value="1"/>
</dbReference>
<dbReference type="GO" id="GO:0000160">
    <property type="term" value="P:phosphorelay signal transduction system"/>
    <property type="evidence" value="ECO:0007669"/>
    <property type="project" value="InterPro"/>
</dbReference>
<dbReference type="InterPro" id="IPR035965">
    <property type="entry name" value="PAS-like_dom_sf"/>
</dbReference>
<feature type="domain" description="Response regulatory" evidence="5">
    <location>
        <begin position="7"/>
        <end position="122"/>
    </location>
</feature>
<gene>
    <name evidence="7" type="ORF">THMIRHAS_17230</name>
</gene>
<dbReference type="EMBL" id="AP021889">
    <property type="protein sequence ID" value="BBP46350.1"/>
    <property type="molecule type" value="Genomic_DNA"/>
</dbReference>
<keyword evidence="8" id="KW-1185">Reference proteome</keyword>
<dbReference type="Pfam" id="PF00072">
    <property type="entry name" value="Response_reg"/>
    <property type="match status" value="1"/>
</dbReference>
<dbReference type="PROSITE" id="PS50887">
    <property type="entry name" value="GGDEF"/>
    <property type="match status" value="1"/>
</dbReference>
<dbReference type="GO" id="GO:0005886">
    <property type="term" value="C:plasma membrane"/>
    <property type="evidence" value="ECO:0007669"/>
    <property type="project" value="TreeGrafter"/>
</dbReference>
<evidence type="ECO:0000259" key="6">
    <source>
        <dbReference type="PROSITE" id="PS50887"/>
    </source>
</evidence>
<dbReference type="Gene3D" id="3.40.50.2300">
    <property type="match status" value="1"/>
</dbReference>
<dbReference type="KEGG" id="tse:THMIRHAS_17230"/>
<dbReference type="GO" id="GO:0006355">
    <property type="term" value="P:regulation of DNA-templated transcription"/>
    <property type="evidence" value="ECO:0007669"/>
    <property type="project" value="InterPro"/>
</dbReference>
<dbReference type="SMART" id="SM00448">
    <property type="entry name" value="REC"/>
    <property type="match status" value="1"/>
</dbReference>
<dbReference type="Proteomes" id="UP000501726">
    <property type="component" value="Chromosome"/>
</dbReference>
<evidence type="ECO:0000256" key="3">
    <source>
        <dbReference type="ARBA" id="ARBA00034247"/>
    </source>
</evidence>
<dbReference type="Pfam" id="PF00990">
    <property type="entry name" value="GGDEF"/>
    <property type="match status" value="1"/>
</dbReference>
<evidence type="ECO:0000313" key="8">
    <source>
        <dbReference type="Proteomes" id="UP000501726"/>
    </source>
</evidence>
<dbReference type="PROSITE" id="PS50110">
    <property type="entry name" value="RESPONSE_REGULATORY"/>
    <property type="match status" value="1"/>
</dbReference>
<dbReference type="FunFam" id="3.30.70.270:FF:000001">
    <property type="entry name" value="Diguanylate cyclase domain protein"/>
    <property type="match status" value="1"/>
</dbReference>
<accession>A0A6F8PWK2</accession>
<feature type="modified residue" description="4-aspartylphosphate" evidence="4">
    <location>
        <position position="55"/>
    </location>
</feature>
<dbReference type="GO" id="GO:0043709">
    <property type="term" value="P:cell adhesion involved in single-species biofilm formation"/>
    <property type="evidence" value="ECO:0007669"/>
    <property type="project" value="TreeGrafter"/>
</dbReference>
<dbReference type="PANTHER" id="PTHR45138">
    <property type="entry name" value="REGULATORY COMPONENTS OF SENSORY TRANSDUCTION SYSTEM"/>
    <property type="match status" value="1"/>
</dbReference>
<dbReference type="RefSeq" id="WP_173272877.1">
    <property type="nucleotide sequence ID" value="NZ_AP021889.1"/>
</dbReference>
<dbReference type="SUPFAM" id="SSF55073">
    <property type="entry name" value="Nucleotide cyclase"/>
    <property type="match status" value="1"/>
</dbReference>
<dbReference type="EC" id="2.7.7.65" evidence="2"/>
<evidence type="ECO:0000313" key="7">
    <source>
        <dbReference type="EMBL" id="BBP46350.1"/>
    </source>
</evidence>
<name>A0A6F8PWK2_9GAMM</name>
<evidence type="ECO:0000259" key="5">
    <source>
        <dbReference type="PROSITE" id="PS50110"/>
    </source>
</evidence>
<dbReference type="InterPro" id="IPR050469">
    <property type="entry name" value="Diguanylate_Cyclase"/>
</dbReference>
<dbReference type="InterPro" id="IPR013767">
    <property type="entry name" value="PAS_fold"/>
</dbReference>
<dbReference type="Gene3D" id="3.30.70.270">
    <property type="match status" value="1"/>
</dbReference>
<dbReference type="SUPFAM" id="SSF52172">
    <property type="entry name" value="CheY-like"/>
    <property type="match status" value="1"/>
</dbReference>
<comment type="catalytic activity">
    <reaction evidence="3">
        <text>2 GTP = 3',3'-c-di-GMP + 2 diphosphate</text>
        <dbReference type="Rhea" id="RHEA:24898"/>
        <dbReference type="ChEBI" id="CHEBI:33019"/>
        <dbReference type="ChEBI" id="CHEBI:37565"/>
        <dbReference type="ChEBI" id="CHEBI:58805"/>
        <dbReference type="EC" id="2.7.7.65"/>
    </reaction>
</comment>
<dbReference type="NCBIfam" id="TIGR00229">
    <property type="entry name" value="sensory_box"/>
    <property type="match status" value="1"/>
</dbReference>
<reference evidence="8" key="1">
    <citation type="submission" date="2019-11" db="EMBL/GenBank/DDBJ databases">
        <title>Isolation and characterization of two novel species in the genus Thiomicrorhabdus.</title>
        <authorList>
            <person name="Mochizuki J."/>
            <person name="Kojima H."/>
            <person name="Fukui M."/>
        </authorList>
    </citation>
    <scope>NUCLEOTIDE SEQUENCE [LARGE SCALE GENOMIC DNA]</scope>
    <source>
        <strain evidence="8">aks77</strain>
    </source>
</reference>
<dbReference type="SMART" id="SM00267">
    <property type="entry name" value="GGDEF"/>
    <property type="match status" value="1"/>
</dbReference>
<dbReference type="CDD" id="cd01949">
    <property type="entry name" value="GGDEF"/>
    <property type="match status" value="1"/>
</dbReference>
<dbReference type="InterPro" id="IPR043128">
    <property type="entry name" value="Rev_trsase/Diguanyl_cyclase"/>
</dbReference>
<sequence length="420" mass="48116">MNKPSQSILIVDDDPLNLKFAAAALNELYNVHFALSGADALHFLERQSVNMILLDIFMPGMSGFDVRDALQKQPKLAKIPIIYLTIDQTEETVQAAFAHGACDYIVKPFLNKELLARVRYRLQNDELALQLQSSLKEKEYLLSVIDDYVMYVQTDLQGNIIEISSALCASLECQSEQVIGQPINIFRSPKTPDAFYERLWHNLQNGQHFRDVIENQSLNGEGSHWYKIDINPFKNTLGKTVGYLAFYNNIDEQVRYQLDANRDYLTDLYNRAHFSAELVDEIYRYKRYGRPFSLIMLDIDHFKSVNDLFGHDAGDQCLLEFSHIVSQVVRKSDIFARWGGEEFMVLCPETPLAGAQRLAEKIRFAIEQHPFSVIGHKTASLGVAEYHISMSAEVLLKRLDEMLYEAKSAGRNQVKVYQLR</sequence>
<dbReference type="InterPro" id="IPR000160">
    <property type="entry name" value="GGDEF_dom"/>
</dbReference>
<dbReference type="GO" id="GO:0052621">
    <property type="term" value="F:diguanylate cyclase activity"/>
    <property type="evidence" value="ECO:0007669"/>
    <property type="project" value="UniProtKB-EC"/>
</dbReference>
<proteinExistence type="predicted"/>
<dbReference type="InterPro" id="IPR011006">
    <property type="entry name" value="CheY-like_superfamily"/>
</dbReference>
<dbReference type="InterPro" id="IPR000014">
    <property type="entry name" value="PAS"/>
</dbReference>
<dbReference type="Pfam" id="PF00989">
    <property type="entry name" value="PAS"/>
    <property type="match status" value="1"/>
</dbReference>
<dbReference type="GO" id="GO:1902201">
    <property type="term" value="P:negative regulation of bacterial-type flagellum-dependent cell motility"/>
    <property type="evidence" value="ECO:0007669"/>
    <property type="project" value="TreeGrafter"/>
</dbReference>
<organism evidence="7 8">
    <name type="scientific">Thiosulfatimonas sediminis</name>
    <dbReference type="NCBI Taxonomy" id="2675054"/>
    <lineage>
        <taxon>Bacteria</taxon>
        <taxon>Pseudomonadati</taxon>
        <taxon>Pseudomonadota</taxon>
        <taxon>Gammaproteobacteria</taxon>
        <taxon>Thiotrichales</taxon>
        <taxon>Piscirickettsiaceae</taxon>
        <taxon>Thiosulfatimonas</taxon>
    </lineage>
</organism>
<keyword evidence="4" id="KW-0597">Phosphoprotein</keyword>
<evidence type="ECO:0000256" key="1">
    <source>
        <dbReference type="ARBA" id="ARBA00001946"/>
    </source>
</evidence>
<evidence type="ECO:0000256" key="2">
    <source>
        <dbReference type="ARBA" id="ARBA00012528"/>
    </source>
</evidence>